<dbReference type="SUPFAM" id="SSF88659">
    <property type="entry name" value="Sigma3 and sigma4 domains of RNA polymerase sigma factors"/>
    <property type="match status" value="1"/>
</dbReference>
<dbReference type="InterPro" id="IPR013324">
    <property type="entry name" value="RNA_pol_sigma_r3/r4-like"/>
</dbReference>
<gene>
    <name evidence="2" type="ORF">A3E36_01730</name>
</gene>
<dbReference type="GO" id="GO:0006352">
    <property type="term" value="P:DNA-templated transcription initiation"/>
    <property type="evidence" value="ECO:0007669"/>
    <property type="project" value="InterPro"/>
</dbReference>
<dbReference type="InterPro" id="IPR036388">
    <property type="entry name" value="WH-like_DNA-bd_sf"/>
</dbReference>
<dbReference type="Proteomes" id="UP000177941">
    <property type="component" value="Unassembled WGS sequence"/>
</dbReference>
<dbReference type="InterPro" id="IPR050239">
    <property type="entry name" value="Sigma-70_RNA_pol_init_factors"/>
</dbReference>
<dbReference type="InterPro" id="IPR007630">
    <property type="entry name" value="RNA_pol_sigma70_r4"/>
</dbReference>
<protein>
    <recommendedName>
        <fullName evidence="1">RNA polymerase sigma-70 region 4 domain-containing protein</fullName>
    </recommendedName>
</protein>
<dbReference type="EMBL" id="MHHS01000050">
    <property type="protein sequence ID" value="OGY35398.1"/>
    <property type="molecule type" value="Genomic_DNA"/>
</dbReference>
<organism evidence="2 3">
    <name type="scientific">Candidatus Andersenbacteria bacterium RIFCSPHIGHO2_12_FULL_45_11b</name>
    <dbReference type="NCBI Taxonomy" id="1797282"/>
    <lineage>
        <taxon>Bacteria</taxon>
        <taxon>Candidatus Anderseniibacteriota</taxon>
    </lineage>
</organism>
<comment type="caution">
    <text evidence="2">The sequence shown here is derived from an EMBL/GenBank/DDBJ whole genome shotgun (WGS) entry which is preliminary data.</text>
</comment>
<evidence type="ECO:0000313" key="3">
    <source>
        <dbReference type="Proteomes" id="UP000177941"/>
    </source>
</evidence>
<proteinExistence type="predicted"/>
<reference evidence="2 3" key="1">
    <citation type="journal article" date="2016" name="Nat. Commun.">
        <title>Thousands of microbial genomes shed light on interconnected biogeochemical processes in an aquifer system.</title>
        <authorList>
            <person name="Anantharaman K."/>
            <person name="Brown C.T."/>
            <person name="Hug L.A."/>
            <person name="Sharon I."/>
            <person name="Castelle C.J."/>
            <person name="Probst A.J."/>
            <person name="Thomas B.C."/>
            <person name="Singh A."/>
            <person name="Wilkins M.J."/>
            <person name="Karaoz U."/>
            <person name="Brodie E.L."/>
            <person name="Williams K.H."/>
            <person name="Hubbard S.S."/>
            <person name="Banfield J.F."/>
        </authorList>
    </citation>
    <scope>NUCLEOTIDE SEQUENCE [LARGE SCALE GENOMIC DNA]</scope>
</reference>
<sequence length="92" mass="10861">MSDRAQHDPQALDAAMRKVLETISYRERKILEMRIRYGDEYDYSLKEIADIFKMSKGDVLKIQVRAIRKMRQQNRLRHLKPFIPDGIQAPAS</sequence>
<dbReference type="AlphaFoldDB" id="A0A1G1X5V0"/>
<evidence type="ECO:0000313" key="2">
    <source>
        <dbReference type="EMBL" id="OGY35398.1"/>
    </source>
</evidence>
<name>A0A1G1X5V0_9BACT</name>
<dbReference type="GO" id="GO:0003700">
    <property type="term" value="F:DNA-binding transcription factor activity"/>
    <property type="evidence" value="ECO:0007669"/>
    <property type="project" value="InterPro"/>
</dbReference>
<feature type="domain" description="RNA polymerase sigma-70 region 4" evidence="1">
    <location>
        <begin position="20"/>
        <end position="72"/>
    </location>
</feature>
<evidence type="ECO:0000259" key="1">
    <source>
        <dbReference type="Pfam" id="PF04545"/>
    </source>
</evidence>
<accession>A0A1G1X5V0</accession>
<dbReference type="PANTHER" id="PTHR30603:SF60">
    <property type="entry name" value="RNA POLYMERASE SIGMA FACTOR RPOD"/>
    <property type="match status" value="1"/>
</dbReference>
<dbReference type="InterPro" id="IPR000943">
    <property type="entry name" value="RNA_pol_sigma70"/>
</dbReference>
<dbReference type="Gene3D" id="1.10.10.10">
    <property type="entry name" value="Winged helix-like DNA-binding domain superfamily/Winged helix DNA-binding domain"/>
    <property type="match status" value="1"/>
</dbReference>
<dbReference type="PANTHER" id="PTHR30603">
    <property type="entry name" value="RNA POLYMERASE SIGMA FACTOR RPO"/>
    <property type="match status" value="1"/>
</dbReference>
<dbReference type="PRINTS" id="PR00046">
    <property type="entry name" value="SIGMA70FCT"/>
</dbReference>
<dbReference type="Pfam" id="PF04545">
    <property type="entry name" value="Sigma70_r4"/>
    <property type="match status" value="1"/>
</dbReference>